<dbReference type="PANTHER" id="PTHR42901:SF1">
    <property type="entry name" value="ALCOHOL DEHYDROGENASE"/>
    <property type="match status" value="1"/>
</dbReference>
<dbReference type="OMA" id="WRWMWET"/>
<dbReference type="FunFam" id="3.40.50.720:FF:000047">
    <property type="entry name" value="NADP-dependent L-serine/L-allo-threonine dehydrogenase"/>
    <property type="match status" value="1"/>
</dbReference>
<protein>
    <submittedName>
        <fullName evidence="5">NADP-dependent 3-hydroxy acid dehydrogenase YdfG</fullName>
        <ecNumber evidence="5">1.1.1.-</ecNumber>
    </submittedName>
</protein>
<dbReference type="Proteomes" id="UP000182057">
    <property type="component" value="Unassembled WGS sequence"/>
</dbReference>
<evidence type="ECO:0000259" key="4">
    <source>
        <dbReference type="SMART" id="SM00822"/>
    </source>
</evidence>
<comment type="similarity">
    <text evidence="1 3">Belongs to the short-chain dehydrogenases/reductases (SDR) family.</text>
</comment>
<evidence type="ECO:0000313" key="5">
    <source>
        <dbReference type="EMBL" id="SCQ22520.1"/>
    </source>
</evidence>
<dbReference type="EC" id="1.1.1.-" evidence="5"/>
<dbReference type="InterPro" id="IPR036291">
    <property type="entry name" value="NAD(P)-bd_dom_sf"/>
</dbReference>
<dbReference type="InterPro" id="IPR020904">
    <property type="entry name" value="Sc_DH/Rdtase_CS"/>
</dbReference>
<keyword evidence="2 5" id="KW-0560">Oxidoreductase</keyword>
<dbReference type="GeneID" id="34759110"/>
<evidence type="ECO:0000313" key="6">
    <source>
        <dbReference type="Proteomes" id="UP000182057"/>
    </source>
</evidence>
<feature type="domain" description="Ketoreductase" evidence="4">
    <location>
        <begin position="3"/>
        <end position="184"/>
    </location>
</feature>
<accession>A0A1D3UQS4</accession>
<dbReference type="Gene3D" id="3.40.50.720">
    <property type="entry name" value="NAD(P)-binding Rossmann-like Domain"/>
    <property type="match status" value="1"/>
</dbReference>
<dbReference type="InterPro" id="IPR057326">
    <property type="entry name" value="KR_dom"/>
</dbReference>
<dbReference type="PRINTS" id="PR00080">
    <property type="entry name" value="SDRFAMILY"/>
</dbReference>
<organism evidence="5 6">
    <name type="scientific">Tannerella forsythia</name>
    <name type="common">Bacteroides forsythus</name>
    <dbReference type="NCBI Taxonomy" id="28112"/>
    <lineage>
        <taxon>Bacteria</taxon>
        <taxon>Pseudomonadati</taxon>
        <taxon>Bacteroidota</taxon>
        <taxon>Bacteroidia</taxon>
        <taxon>Bacteroidales</taxon>
        <taxon>Tannerellaceae</taxon>
        <taxon>Tannerella</taxon>
    </lineage>
</organism>
<evidence type="ECO:0000256" key="3">
    <source>
        <dbReference type="RuleBase" id="RU000363"/>
    </source>
</evidence>
<evidence type="ECO:0000256" key="1">
    <source>
        <dbReference type="ARBA" id="ARBA00006484"/>
    </source>
</evidence>
<dbReference type="OrthoDB" id="9775296at2"/>
<dbReference type="RefSeq" id="WP_014225337.1">
    <property type="nucleotide sequence ID" value="NZ_CAUUNV010000013.1"/>
</dbReference>
<dbReference type="SUPFAM" id="SSF51735">
    <property type="entry name" value="NAD(P)-binding Rossmann-fold domains"/>
    <property type="match status" value="1"/>
</dbReference>
<dbReference type="PANTHER" id="PTHR42901">
    <property type="entry name" value="ALCOHOL DEHYDROGENASE"/>
    <property type="match status" value="1"/>
</dbReference>
<dbReference type="AlphaFoldDB" id="A0A1D3UQS4"/>
<evidence type="ECO:0000256" key="2">
    <source>
        <dbReference type="ARBA" id="ARBA00023002"/>
    </source>
</evidence>
<dbReference type="PRINTS" id="PR00081">
    <property type="entry name" value="GDHRDH"/>
</dbReference>
<sequence>MAKTIFITGATSGIGQATAVRLARERHNLILTGRRGERLEKLKNELTQRYGCKVHTLCFDVRRRDEIQAAVEQLPAEWQRIDVLVNNAGLAVGLEPLHEGIADDWERMIDTNIKGLLYVTRAIAPGMVGRRSGHIVNLGSVAGKDVYPGGAVYCATKHAVDALSKGMRMDFLPYGIRVTQICPGAVETEFSVVRFKGDCDRADKVYEGYRALSADDIAEAICYALSQPEHVDVQDVLVLPAAQADGKMFHRMKA</sequence>
<dbReference type="EMBL" id="FMMM01000061">
    <property type="protein sequence ID" value="SCQ22520.1"/>
    <property type="molecule type" value="Genomic_DNA"/>
</dbReference>
<name>A0A1D3UQS4_TANFO</name>
<dbReference type="CDD" id="cd05346">
    <property type="entry name" value="SDR_c5"/>
    <property type="match status" value="1"/>
</dbReference>
<reference evidence="5 6" key="1">
    <citation type="submission" date="2016-09" db="EMBL/GenBank/DDBJ databases">
        <authorList>
            <person name="Capua I."/>
            <person name="De Benedictis P."/>
            <person name="Joannis T."/>
            <person name="Lombin L.H."/>
            <person name="Cattoli G."/>
        </authorList>
    </citation>
    <scope>NUCLEOTIDE SEQUENCE [LARGE SCALE GENOMIC DNA]</scope>
    <source>
        <strain evidence="5 6">UB20</strain>
    </source>
</reference>
<dbReference type="InterPro" id="IPR002347">
    <property type="entry name" value="SDR_fam"/>
</dbReference>
<dbReference type="GO" id="GO:0016616">
    <property type="term" value="F:oxidoreductase activity, acting on the CH-OH group of donors, NAD or NADP as acceptor"/>
    <property type="evidence" value="ECO:0007669"/>
    <property type="project" value="UniProtKB-ARBA"/>
</dbReference>
<dbReference type="PROSITE" id="PS00061">
    <property type="entry name" value="ADH_SHORT"/>
    <property type="match status" value="1"/>
</dbReference>
<dbReference type="Pfam" id="PF00106">
    <property type="entry name" value="adh_short"/>
    <property type="match status" value="1"/>
</dbReference>
<gene>
    <name evidence="5" type="primary">ydfG</name>
    <name evidence="5" type="ORF">TFUB20_01740</name>
</gene>
<proteinExistence type="inferred from homology"/>
<dbReference type="SMART" id="SM00822">
    <property type="entry name" value="PKS_KR"/>
    <property type="match status" value="1"/>
</dbReference>